<dbReference type="Proteomes" id="UP001237988">
    <property type="component" value="Segment"/>
</dbReference>
<proteinExistence type="predicted"/>
<protein>
    <submittedName>
        <fullName evidence="1">Uncharacterized protein</fullName>
    </submittedName>
</protein>
<reference evidence="1" key="1">
    <citation type="submission" date="2023-04" db="EMBL/GenBank/DDBJ databases">
        <title>Bacteriophage Phass-1 Discovered in the Human Gut Virome - the Founding Member of the Proposed New Family Phassviridae.</title>
        <authorList>
            <person name="Tikunov A.Y."/>
            <person name="Morozova V.V."/>
            <person name="Chechushkov A.V."/>
            <person name="Tikunova N.V."/>
        </authorList>
    </citation>
    <scope>NUCLEOTIDE SEQUENCE</scope>
</reference>
<accession>A0AAF0RSH8</accession>
<evidence type="ECO:0000313" key="2">
    <source>
        <dbReference type="Proteomes" id="UP001237988"/>
    </source>
</evidence>
<sequence length="119" mass="13897">MFGKKKEPVFYVENTDTYKTRLVLMDTITQLIDMVEVVESRRLAIGLLPDGPDKRNAGERFKTAQLGLVKAIGQYNAARNYYNEALERERDKLPDTWHFERLEAAQRIEIAIKNFYQRG</sequence>
<dbReference type="EMBL" id="OQ749652">
    <property type="protein sequence ID" value="WIC39744.1"/>
    <property type="molecule type" value="Genomic_DNA"/>
</dbReference>
<organism evidence="1 2">
    <name type="scientific">Phage Phass-1</name>
    <dbReference type="NCBI Taxonomy" id="3043662"/>
    <lineage>
        <taxon>Viruses</taxon>
        <taxon>Duplodnaviria</taxon>
        <taxon>Heunggongvirae</taxon>
        <taxon>Uroviricota</taxon>
        <taxon>Caudoviricetes</taxon>
        <taxon>Caudoviricetes code 15 clade</taxon>
    </lineage>
</organism>
<name>A0AAF0RSH8_9CAUD</name>
<evidence type="ECO:0000313" key="1">
    <source>
        <dbReference type="EMBL" id="WIC39744.1"/>
    </source>
</evidence>